<evidence type="ECO:0000313" key="5">
    <source>
        <dbReference type="Proteomes" id="UP000051888"/>
    </source>
</evidence>
<dbReference type="InterPro" id="IPR046461">
    <property type="entry name" value="TerL_ATPase"/>
</dbReference>
<keyword evidence="5" id="KW-1185">Reference proteome</keyword>
<sequence length="564" mass="65368">MDSIQESKAYKYCQWCIKEDNHYVGKYVKKQAKAWIDIADGNNNEAYVDEEMFNKVCGILRLMVHPDLGCSVYEGMERYQWFFVTATLCTLSLEDKSFYYESSLLEISRKNFKTFISGVVFIIGMLLLPKFSRLFSVAPDYKLSSELKLAVKKIIKSSPLLEDRFKIKRDVVECKLTDIDYTPLAYSNDKLDGKLAAAYLIDEVGALNSSYPIEAMRSSQITLKDKLGILISTQYPSDHNALLEEIDYAKRVLDGLIENKRYFSLLYEPDENIRKEWETNDLVIFQSNPVAVDNDKVFKAIIDKRTMAILYESKRENYLCKHNNIMYKGLGADGYVSSDQIRACKADEEWDWYGKDVYVGADGAESFDNSSIAMLAYDEKTGIVHSKTWQFVQEDYIDEKSKREKFNYRKSIADKNTIICGESVLDYAQFEQFVVDLQEEYGVNIVGIGYDIRNLRNSAQKWERDYNLTTIEVKQHSSVLHPTIKWLKELILEQKFSYYNNLAYENHFTNCRCVDDTNLNKYINKKISVKTAGKVDMVFATINALFLLQQDVVFSNNDWTFQVI</sequence>
<keyword evidence="1" id="KW-1133">Transmembrane helix</keyword>
<dbReference type="STRING" id="157838.AN964_14100"/>
<dbReference type="GO" id="GO:0004519">
    <property type="term" value="F:endonuclease activity"/>
    <property type="evidence" value="ECO:0007669"/>
    <property type="project" value="InterPro"/>
</dbReference>
<evidence type="ECO:0000259" key="2">
    <source>
        <dbReference type="Pfam" id="PF03354"/>
    </source>
</evidence>
<keyword evidence="1" id="KW-0472">Membrane</keyword>
<accession>A0A0Q3WWT0</accession>
<dbReference type="InterPro" id="IPR005021">
    <property type="entry name" value="Terminase_largesu-like"/>
</dbReference>
<dbReference type="Proteomes" id="UP000051888">
    <property type="component" value="Unassembled WGS sequence"/>
</dbReference>
<dbReference type="PANTHER" id="PTHR41287">
    <property type="match status" value="1"/>
</dbReference>
<reference evidence="4 5" key="1">
    <citation type="submission" date="2015-09" db="EMBL/GenBank/DDBJ databases">
        <title>Genome sequencing project for genomic taxonomy and phylogenomics of Bacillus-like bacteria.</title>
        <authorList>
            <person name="Liu B."/>
            <person name="Wang J."/>
            <person name="Zhu Y."/>
            <person name="Liu G."/>
            <person name="Chen Q."/>
            <person name="Chen Z."/>
            <person name="Lan J."/>
            <person name="Che J."/>
            <person name="Ge C."/>
            <person name="Shi H."/>
            <person name="Pan Z."/>
            <person name="Liu X."/>
        </authorList>
    </citation>
    <scope>NUCLEOTIDE SEQUENCE [LARGE SCALE GENOMIC DNA]</scope>
    <source>
        <strain evidence="4 5">LMG 18435</strain>
    </source>
</reference>
<name>A0A0Q3WWT0_9BACI</name>
<evidence type="ECO:0000259" key="3">
    <source>
        <dbReference type="Pfam" id="PF20441"/>
    </source>
</evidence>
<dbReference type="Pfam" id="PF20441">
    <property type="entry name" value="TerL_nuclease"/>
    <property type="match status" value="1"/>
</dbReference>
<dbReference type="PANTHER" id="PTHR41287:SF1">
    <property type="entry name" value="PROTEIN YMFN"/>
    <property type="match status" value="1"/>
</dbReference>
<organism evidence="4 5">
    <name type="scientific">Heyndrickxia shackletonii</name>
    <dbReference type="NCBI Taxonomy" id="157838"/>
    <lineage>
        <taxon>Bacteria</taxon>
        <taxon>Bacillati</taxon>
        <taxon>Bacillota</taxon>
        <taxon>Bacilli</taxon>
        <taxon>Bacillales</taxon>
        <taxon>Bacillaceae</taxon>
        <taxon>Heyndrickxia</taxon>
    </lineage>
</organism>
<dbReference type="PATRIC" id="fig|157838.3.peg.3131"/>
<dbReference type="RefSeq" id="WP_055740290.1">
    <property type="nucleotide sequence ID" value="NZ_JAAIWL010000008.1"/>
</dbReference>
<keyword evidence="1" id="KW-0812">Transmembrane</keyword>
<dbReference type="Pfam" id="PF03354">
    <property type="entry name" value="TerL_ATPase"/>
    <property type="match status" value="1"/>
</dbReference>
<dbReference type="EMBL" id="LJJC01000004">
    <property type="protein sequence ID" value="KQL54516.1"/>
    <property type="molecule type" value="Genomic_DNA"/>
</dbReference>
<protein>
    <submittedName>
        <fullName evidence="4">Terminase</fullName>
    </submittedName>
</protein>
<dbReference type="OrthoDB" id="9760250at2"/>
<feature type="domain" description="Terminase large subunit-like endonuclease" evidence="3">
    <location>
        <begin position="258"/>
        <end position="546"/>
    </location>
</feature>
<dbReference type="InterPro" id="IPR046462">
    <property type="entry name" value="TerL_nuclease"/>
</dbReference>
<evidence type="ECO:0000313" key="4">
    <source>
        <dbReference type="EMBL" id="KQL54516.1"/>
    </source>
</evidence>
<evidence type="ECO:0000256" key="1">
    <source>
        <dbReference type="SAM" id="Phobius"/>
    </source>
</evidence>
<feature type="domain" description="Terminase large subunit-like ATPase" evidence="2">
    <location>
        <begin position="100"/>
        <end position="251"/>
    </location>
</feature>
<comment type="caution">
    <text evidence="4">The sequence shown here is derived from an EMBL/GenBank/DDBJ whole genome shotgun (WGS) entry which is preliminary data.</text>
</comment>
<dbReference type="AlphaFoldDB" id="A0A0Q3WWT0"/>
<gene>
    <name evidence="4" type="ORF">AN964_14100</name>
</gene>
<proteinExistence type="predicted"/>
<feature type="transmembrane region" description="Helical" evidence="1">
    <location>
        <begin position="112"/>
        <end position="129"/>
    </location>
</feature>